<feature type="region of interest" description="Disordered" evidence="1">
    <location>
        <begin position="26"/>
        <end position="167"/>
    </location>
</feature>
<reference evidence="2" key="1">
    <citation type="submission" date="2022-12" db="EMBL/GenBank/DDBJ databases">
        <authorList>
            <person name="Petersen C."/>
        </authorList>
    </citation>
    <scope>NUCLEOTIDE SEQUENCE</scope>
    <source>
        <strain evidence="2">IBT 17660</strain>
    </source>
</reference>
<reference evidence="2" key="2">
    <citation type="journal article" date="2023" name="IMA Fungus">
        <title>Comparative genomic study of the Penicillium genus elucidates a diverse pangenome and 15 lateral gene transfer events.</title>
        <authorList>
            <person name="Petersen C."/>
            <person name="Sorensen T."/>
            <person name="Nielsen M.R."/>
            <person name="Sondergaard T.E."/>
            <person name="Sorensen J.L."/>
            <person name="Fitzpatrick D.A."/>
            <person name="Frisvad J.C."/>
            <person name="Nielsen K.L."/>
        </authorList>
    </citation>
    <scope>NUCLEOTIDE SEQUENCE</scope>
    <source>
        <strain evidence="2">IBT 17660</strain>
    </source>
</reference>
<gene>
    <name evidence="2" type="ORF">N7530_008871</name>
</gene>
<evidence type="ECO:0000313" key="2">
    <source>
        <dbReference type="EMBL" id="KAJ5471514.1"/>
    </source>
</evidence>
<protein>
    <submittedName>
        <fullName evidence="2">Uncharacterized protein</fullName>
    </submittedName>
</protein>
<evidence type="ECO:0000313" key="3">
    <source>
        <dbReference type="Proteomes" id="UP001147760"/>
    </source>
</evidence>
<evidence type="ECO:0000256" key="1">
    <source>
        <dbReference type="SAM" id="MobiDB-lite"/>
    </source>
</evidence>
<organism evidence="2 3">
    <name type="scientific">Penicillium desertorum</name>
    <dbReference type="NCBI Taxonomy" id="1303715"/>
    <lineage>
        <taxon>Eukaryota</taxon>
        <taxon>Fungi</taxon>
        <taxon>Dikarya</taxon>
        <taxon>Ascomycota</taxon>
        <taxon>Pezizomycotina</taxon>
        <taxon>Eurotiomycetes</taxon>
        <taxon>Eurotiomycetidae</taxon>
        <taxon>Eurotiales</taxon>
        <taxon>Aspergillaceae</taxon>
        <taxon>Penicillium</taxon>
    </lineage>
</organism>
<accession>A0A9W9WQ13</accession>
<dbReference type="OrthoDB" id="4290694at2759"/>
<dbReference type="Proteomes" id="UP001147760">
    <property type="component" value="Unassembled WGS sequence"/>
</dbReference>
<sequence length="301" mass="33469">MSHDENPFNVITGFTFAGANPYVPSYNPLAPETAPGRCIRSSVQEPESWATGSATSTITPPPQSSPIYREIRPRPAPTSPLSKTKNEEHKRQRGLQDGKHSERRVGRPTRKARRIGSGVTATTNQPAWRNKTSTVKAPQISNHDSATQSPRSRSHDYPSYNGESAPQVPAEALQKALKAQVLQSLRVLRKIIMDHDVFNLNFEAIEGWMAEIDGVDAVTIPIASSTAAKVLAPFERLDSILTECITASGPMRSFTIRDQALELLKYILAYAEEYYLVQSSHVYLDIGRWIERITQTNEEVK</sequence>
<feature type="compositionally biased region" description="Basic and acidic residues" evidence="1">
    <location>
        <begin position="84"/>
        <end position="105"/>
    </location>
</feature>
<dbReference type="EMBL" id="JAPWDO010000005">
    <property type="protein sequence ID" value="KAJ5471514.1"/>
    <property type="molecule type" value="Genomic_DNA"/>
</dbReference>
<comment type="caution">
    <text evidence="2">The sequence shown here is derived from an EMBL/GenBank/DDBJ whole genome shotgun (WGS) entry which is preliminary data.</text>
</comment>
<proteinExistence type="predicted"/>
<dbReference type="AlphaFoldDB" id="A0A9W9WQ13"/>
<name>A0A9W9WQ13_9EURO</name>
<keyword evidence="3" id="KW-1185">Reference proteome</keyword>
<feature type="compositionally biased region" description="Polar residues" evidence="1">
    <location>
        <begin position="119"/>
        <end position="151"/>
    </location>
</feature>